<dbReference type="AlphaFoldDB" id="A0A0F7H3C2"/>
<evidence type="ECO:0000313" key="3">
    <source>
        <dbReference type="EMBL" id="AYE61805.1"/>
    </source>
</evidence>
<dbReference type="EMBL" id="CP019581">
    <property type="protein sequence ID" value="AZK90875.1"/>
    <property type="molecule type" value="Genomic_DNA"/>
</dbReference>
<dbReference type="Proteomes" id="UP000267945">
    <property type="component" value="Chromosome"/>
</dbReference>
<organism evidence="5 12">
    <name type="scientific">Lactobacillus helveticus</name>
    <name type="common">Lactobacillus suntoryeus</name>
    <dbReference type="NCBI Taxonomy" id="1587"/>
    <lineage>
        <taxon>Bacteria</taxon>
        <taxon>Bacillati</taxon>
        <taxon>Bacillota</taxon>
        <taxon>Bacilli</taxon>
        <taxon>Lactobacillales</taxon>
        <taxon>Lactobacillaceae</taxon>
        <taxon>Lactobacillus</taxon>
    </lineage>
</organism>
<evidence type="ECO:0000313" key="4">
    <source>
        <dbReference type="EMBL" id="AZK90875.1"/>
    </source>
</evidence>
<sequence>MENEILDMDILRMPTPEETIVAKILDWVVSAKPDQNKVATIVFKKDTPAEIFRLYKKNFNLIPFPSHFEYVVEK</sequence>
<evidence type="ECO:0000313" key="12">
    <source>
        <dbReference type="Proteomes" id="UP000618094"/>
    </source>
</evidence>
<evidence type="ECO:0000313" key="8">
    <source>
        <dbReference type="Proteomes" id="UP000063930"/>
    </source>
</evidence>
<dbReference type="Proteomes" id="UP000267794">
    <property type="component" value="Chromosome"/>
</dbReference>
<reference evidence="7" key="6">
    <citation type="submission" date="2019-09" db="EMBL/GenBank/DDBJ databases">
        <title>Comparative genomic analysis of Lactobacillus helveticus.</title>
        <authorList>
            <person name="Zhang H."/>
            <person name="Chen Y."/>
            <person name="Zhong Z."/>
        </authorList>
    </citation>
    <scope>NUCLEOTIDE SEQUENCE</scope>
    <source>
        <strain evidence="7">IMAU50013</strain>
    </source>
</reference>
<reference evidence="9" key="2">
    <citation type="submission" date="2016-05" db="EMBL/GenBank/DDBJ databases">
        <title>Genome sequence of Lactobacillus helveticus FAM8105.</title>
        <authorList>
            <person name="Ahrens C."/>
            <person name="Schmid M."/>
        </authorList>
    </citation>
    <scope>NUCLEOTIDE SEQUENCE [LARGE SCALE GENOMIC DNA]</scope>
    <source>
        <strain evidence="9">FAM8105</strain>
    </source>
</reference>
<dbReference type="eggNOG" id="ENOG5030AY5">
    <property type="taxonomic scope" value="Bacteria"/>
</dbReference>
<dbReference type="GeneID" id="99756784"/>
<evidence type="ECO:0000313" key="9">
    <source>
        <dbReference type="Proteomes" id="UP000234562"/>
    </source>
</evidence>
<dbReference type="Proteomes" id="UP000063930">
    <property type="component" value="Chromosome"/>
</dbReference>
<dbReference type="Proteomes" id="UP000601587">
    <property type="component" value="Unassembled WGS sequence"/>
</dbReference>
<reference evidence="4 11" key="4">
    <citation type="submission" date="2017-02" db="EMBL/GenBank/DDBJ databases">
        <title>Complete genome sequence of Lactobacillus helveticus.</title>
        <authorList>
            <person name="Kim J.F."/>
            <person name="Chung Y."/>
            <person name="Kwak M."/>
        </authorList>
    </citation>
    <scope>NUCLEOTIDE SEQUENCE [LARGE SCALE GENOMIC DNA]</scope>
    <source>
        <strain evidence="4 11">LH5</strain>
    </source>
</reference>
<protein>
    <submittedName>
        <fullName evidence="5">Uncharacterized protein</fullName>
    </submittedName>
</protein>
<reference evidence="6" key="8">
    <citation type="submission" date="2020-07" db="EMBL/GenBank/DDBJ databases">
        <title>Draft genome sequence of Lactobacillus helveticus strain JCM 1062.</title>
        <authorList>
            <person name="Endo A."/>
            <person name="Maeno S."/>
            <person name="Kido Y."/>
        </authorList>
    </citation>
    <scope>NUCLEOTIDE SEQUENCE</scope>
    <source>
        <strain evidence="6">JCM 1062</strain>
    </source>
</reference>
<evidence type="ECO:0000313" key="5">
    <source>
        <dbReference type="EMBL" id="GFO99087.1"/>
    </source>
</evidence>
<dbReference type="Proteomes" id="UP000618094">
    <property type="component" value="Unassembled WGS sequence"/>
</dbReference>
<evidence type="ECO:0000313" key="6">
    <source>
        <dbReference type="EMBL" id="GFP14008.1"/>
    </source>
</evidence>
<dbReference type="EMBL" id="WCGB01000010">
    <property type="protein sequence ID" value="NRN91221.1"/>
    <property type="molecule type" value="Genomic_DNA"/>
</dbReference>
<dbReference type="EMBL" id="BLYO01000192">
    <property type="protein sequence ID" value="GFO99087.1"/>
    <property type="molecule type" value="Genomic_DNA"/>
</dbReference>
<dbReference type="EMBL" id="BLYV01000420">
    <property type="protein sequence ID" value="GFP14008.1"/>
    <property type="molecule type" value="Genomic_DNA"/>
</dbReference>
<dbReference type="RefSeq" id="WP_003626652.1">
    <property type="nucleotide sequence ID" value="NZ_AP023028.1"/>
</dbReference>
<name>A0A0F7H3C2_LACHE</name>
<gene>
    <name evidence="1" type="ORF">ALV80_06570</name>
    <name evidence="3" type="ORF">BC335_1369</name>
    <name evidence="7" type="ORF">IMAU50013_00748</name>
    <name evidence="4" type="ORF">LH5_00614</name>
    <name evidence="2" type="ORF">Lh8105_06420</name>
    <name evidence="5" type="ORF">LHEH8_08430</name>
    <name evidence="6" type="ORF">LHEJCM1062_18800</name>
</gene>
<evidence type="ECO:0000313" key="10">
    <source>
        <dbReference type="Proteomes" id="UP000267794"/>
    </source>
</evidence>
<reference evidence="5" key="7">
    <citation type="submission" date="2020-07" db="EMBL/GenBank/DDBJ databases">
        <title>Draft genome sequence of Lactobacillus helveticus strain H-8.</title>
        <authorList>
            <person name="Endo A."/>
            <person name="Maeno S."/>
            <person name="Kido Y."/>
        </authorList>
    </citation>
    <scope>NUCLEOTIDE SEQUENCE</scope>
    <source>
        <strain evidence="5">H-8</strain>
    </source>
</reference>
<reference evidence="3 10" key="3">
    <citation type="submission" date="2016-10" db="EMBL/GenBank/DDBJ databases">
        <title>Complete genomic sequencing of Lactobacillus helveticus LH99 and comparative genome analysis.</title>
        <authorList>
            <person name="Li N."/>
            <person name="You C."/>
            <person name="Liu Z."/>
        </authorList>
    </citation>
    <scope>NUCLEOTIDE SEQUENCE [LARGE SCALE GENOMIC DNA]</scope>
    <source>
        <strain evidence="3 10">LH99</strain>
    </source>
</reference>
<dbReference type="EMBL" id="CP017982">
    <property type="protein sequence ID" value="AYE61805.1"/>
    <property type="molecule type" value="Genomic_DNA"/>
</dbReference>
<evidence type="ECO:0000313" key="2">
    <source>
        <dbReference type="EMBL" id="AUI74446.1"/>
    </source>
</evidence>
<dbReference type="OrthoDB" id="9922953at2"/>
<evidence type="ECO:0000313" key="1">
    <source>
        <dbReference type="EMBL" id="ALI52748.1"/>
    </source>
</evidence>
<dbReference type="Proteomes" id="UP000630086">
    <property type="component" value="Unassembled WGS sequence"/>
</dbReference>
<evidence type="ECO:0000313" key="11">
    <source>
        <dbReference type="Proteomes" id="UP000267945"/>
    </source>
</evidence>
<dbReference type="EMBL" id="CP012381">
    <property type="protein sequence ID" value="ALI52748.1"/>
    <property type="molecule type" value="Genomic_DNA"/>
</dbReference>
<accession>A0A0F7H3C2</accession>
<reference evidence="1 8" key="1">
    <citation type="submission" date="2015-08" db="EMBL/GenBank/DDBJ databases">
        <title>Complete genome sequence of Lactobacillus helveticus CAUH18, a probiotic strain originated from koumiss.</title>
        <authorList>
            <person name="Yang Y."/>
            <person name="Hao Y."/>
        </authorList>
    </citation>
    <scope>NUCLEOTIDE SEQUENCE [LARGE SCALE GENOMIC DNA]</scope>
    <source>
        <strain evidence="1 8">CAUH18</strain>
    </source>
</reference>
<evidence type="ECO:0000313" key="7">
    <source>
        <dbReference type="EMBL" id="NRN91221.1"/>
    </source>
</evidence>
<proteinExistence type="predicted"/>
<dbReference type="EMBL" id="CP015496">
    <property type="protein sequence ID" value="AUI74446.1"/>
    <property type="molecule type" value="Genomic_DNA"/>
</dbReference>
<dbReference type="Proteomes" id="UP000234562">
    <property type="component" value="Chromosome"/>
</dbReference>
<reference evidence="2" key="5">
    <citation type="journal article" date="2018" name="Front. Microbiol.">
        <title>Comparative Genomics of Completely Sequenced Lactobacillus helveticus Genomes Provides Insights into Strain-Specific Genes and Resolves Metagenomics Data Down to the Strain Level.</title>
        <authorList>
            <person name="Schmid M."/>
            <person name="Muri J."/>
            <person name="Melidis D."/>
            <person name="Varadarajan A.R."/>
            <person name="Somerville V."/>
            <person name="Wicki A."/>
            <person name="Moser A."/>
            <person name="Bourqui M."/>
            <person name="Wenzel C."/>
            <person name="Eugster-Meier E."/>
            <person name="Frey J.E."/>
            <person name="Irmler S."/>
            <person name="Ahrens C.H."/>
        </authorList>
    </citation>
    <scope>NUCLEOTIDE SEQUENCE</scope>
    <source>
        <strain evidence="2">FAM8105</strain>
    </source>
</reference>